<keyword evidence="3 6" id="KW-0255">Endonuclease</keyword>
<dbReference type="NCBIfam" id="NF003432">
    <property type="entry name" value="PRK04946.1"/>
    <property type="match status" value="1"/>
</dbReference>
<keyword evidence="5 6" id="KW-0694">RNA-binding</keyword>
<dbReference type="HAMAP" id="MF_01042">
    <property type="entry name" value="SmrB"/>
    <property type="match status" value="1"/>
</dbReference>
<evidence type="ECO:0000313" key="10">
    <source>
        <dbReference type="Proteomes" id="UP000305674"/>
    </source>
</evidence>
<evidence type="ECO:0000256" key="7">
    <source>
        <dbReference type="SAM" id="MobiDB-lite"/>
    </source>
</evidence>
<dbReference type="OrthoDB" id="5795446at2"/>
<dbReference type="AlphaFoldDB" id="A0A4U1BFE4"/>
<dbReference type="SMART" id="SM00463">
    <property type="entry name" value="SMR"/>
    <property type="match status" value="1"/>
</dbReference>
<evidence type="ECO:0000256" key="3">
    <source>
        <dbReference type="ARBA" id="ARBA00022759"/>
    </source>
</evidence>
<evidence type="ECO:0000256" key="1">
    <source>
        <dbReference type="ARBA" id="ARBA00022722"/>
    </source>
</evidence>
<evidence type="ECO:0000256" key="2">
    <source>
        <dbReference type="ARBA" id="ARBA00022730"/>
    </source>
</evidence>
<accession>A0A4U1BFE4</accession>
<feature type="compositionally biased region" description="Basic and acidic residues" evidence="7">
    <location>
        <begin position="1"/>
        <end position="10"/>
    </location>
</feature>
<dbReference type="Gene3D" id="3.30.1370.110">
    <property type="match status" value="1"/>
</dbReference>
<evidence type="ECO:0000256" key="4">
    <source>
        <dbReference type="ARBA" id="ARBA00022801"/>
    </source>
</evidence>
<evidence type="ECO:0000256" key="6">
    <source>
        <dbReference type="HAMAP-Rule" id="MF_01042"/>
    </source>
</evidence>
<proteinExistence type="inferred from homology"/>
<dbReference type="RefSeq" id="WP_136852387.1">
    <property type="nucleotide sequence ID" value="NZ_SWCI01000003.1"/>
</dbReference>
<dbReference type="EMBL" id="SWCI01000003">
    <property type="protein sequence ID" value="TKB49837.1"/>
    <property type="molecule type" value="Genomic_DNA"/>
</dbReference>
<dbReference type="PANTHER" id="PTHR35562:SF1">
    <property type="entry name" value="UPF0115 PROTEIN YFCN"/>
    <property type="match status" value="1"/>
</dbReference>
<dbReference type="Proteomes" id="UP000305674">
    <property type="component" value="Unassembled WGS sequence"/>
</dbReference>
<dbReference type="GO" id="GO:0019843">
    <property type="term" value="F:rRNA binding"/>
    <property type="evidence" value="ECO:0007669"/>
    <property type="project" value="UniProtKB-UniRule"/>
</dbReference>
<feature type="region of interest" description="Disordered" evidence="7">
    <location>
        <begin position="1"/>
        <end position="42"/>
    </location>
</feature>
<name>A0A4U1BFE4_9GAMM</name>
<keyword evidence="10" id="KW-1185">Reference proteome</keyword>
<keyword evidence="4 6" id="KW-0378">Hydrolase</keyword>
<comment type="subunit">
    <text evidence="6">Associates with collided ribosomes, but not with correctly translating polysomes.</text>
</comment>
<reference evidence="9 10" key="1">
    <citation type="submission" date="2019-04" db="EMBL/GenBank/DDBJ databases">
        <authorList>
            <person name="Hwang J.C."/>
        </authorList>
    </citation>
    <scope>NUCLEOTIDE SEQUENCE [LARGE SCALE GENOMIC DNA]</scope>
    <source>
        <strain evidence="9 10">IMCC35001</strain>
    </source>
</reference>
<dbReference type="GO" id="GO:0004521">
    <property type="term" value="F:RNA endonuclease activity"/>
    <property type="evidence" value="ECO:0007669"/>
    <property type="project" value="UniProtKB-UniRule"/>
</dbReference>
<organism evidence="9 10">
    <name type="scientific">Ferrimonas sediminicola</name>
    <dbReference type="NCBI Taxonomy" id="2569538"/>
    <lineage>
        <taxon>Bacteria</taxon>
        <taxon>Pseudomonadati</taxon>
        <taxon>Pseudomonadota</taxon>
        <taxon>Gammaproteobacteria</taxon>
        <taxon>Alteromonadales</taxon>
        <taxon>Ferrimonadaceae</taxon>
        <taxon>Ferrimonas</taxon>
    </lineage>
</organism>
<comment type="caution">
    <text evidence="9">The sequence shown here is derived from an EMBL/GenBank/DDBJ whole genome shotgun (WGS) entry which is preliminary data.</text>
</comment>
<dbReference type="EC" id="3.1.-.-" evidence="6"/>
<dbReference type="GO" id="GO:0016787">
    <property type="term" value="F:hydrolase activity"/>
    <property type="evidence" value="ECO:0007669"/>
    <property type="project" value="UniProtKB-KW"/>
</dbReference>
<comment type="function">
    <text evidence="6">Acts as a ribosome collision sensor. Detects stalled/collided disomes (pairs of ribosomes where the leading ribosome is stalled and a second ribosome has collided with it) and endonucleolytically cleaves mRNA at the 5' boundary of the stalled ribosome. Stalled/collided disomes form a new interface (primarily via the 30S subunits) that binds SmrB. Cleaved mRNA becomes available for tmRNA ligation, leading to ribosomal subunit dissociation and rescue of stalled ribosomes.</text>
</comment>
<evidence type="ECO:0000256" key="5">
    <source>
        <dbReference type="ARBA" id="ARBA00022884"/>
    </source>
</evidence>
<evidence type="ECO:0000259" key="8">
    <source>
        <dbReference type="PROSITE" id="PS50828"/>
    </source>
</evidence>
<comment type="similarity">
    <text evidence="6">Belongs to the SmrB family.</text>
</comment>
<gene>
    <name evidence="6 9" type="primary">smrB</name>
    <name evidence="9" type="ORF">FCL40_06680</name>
</gene>
<dbReference type="InterPro" id="IPR036063">
    <property type="entry name" value="Smr_dom_sf"/>
</dbReference>
<dbReference type="PANTHER" id="PTHR35562">
    <property type="entry name" value="DNA ENDONUCLEASE SMRA-RELATED"/>
    <property type="match status" value="1"/>
</dbReference>
<keyword evidence="1 6" id="KW-0540">Nuclease</keyword>
<keyword evidence="2 6" id="KW-0699">rRNA-binding</keyword>
<sequence length="176" mass="20232">MSQQNHDKLFSEMMKGIKPMSQDKHHHRKSPKSKVVMEEKQQRQMADTYFSDEYQPAMPDSGPTRYLREGADPFELKKLRRGDYPPELMLDLHGYRAQEARFEIIALIEACRKQHIDCACIMHGIGGGVLKQQVPAWLAQHPDVIAYHQAPLEWGGDGSLLVLVDIGQSEEGWHRR</sequence>
<dbReference type="GO" id="GO:0072344">
    <property type="term" value="P:rescue of stalled ribosome"/>
    <property type="evidence" value="ECO:0007669"/>
    <property type="project" value="UniProtKB-UniRule"/>
</dbReference>
<dbReference type="InterPro" id="IPR002625">
    <property type="entry name" value="Smr_dom"/>
</dbReference>
<feature type="domain" description="Smr" evidence="8">
    <location>
        <begin position="90"/>
        <end position="165"/>
    </location>
</feature>
<dbReference type="PROSITE" id="PS50828">
    <property type="entry name" value="SMR"/>
    <property type="match status" value="1"/>
</dbReference>
<protein>
    <recommendedName>
        <fullName evidence="6">Ribosome rescue factor SmrB</fullName>
        <ecNumber evidence="6">3.1.-.-</ecNumber>
    </recommendedName>
</protein>
<evidence type="ECO:0000313" key="9">
    <source>
        <dbReference type="EMBL" id="TKB49837.1"/>
    </source>
</evidence>
<dbReference type="InterPro" id="IPR022990">
    <property type="entry name" value="SmrB-like"/>
</dbReference>
<dbReference type="Pfam" id="PF01713">
    <property type="entry name" value="Smr"/>
    <property type="match status" value="1"/>
</dbReference>
<dbReference type="SUPFAM" id="SSF160443">
    <property type="entry name" value="SMR domain-like"/>
    <property type="match status" value="1"/>
</dbReference>